<sequence length="153" mass="17072">MRSRQRFAAVGAGSPMTERRIGIDANLLIAAWSGRHPWCERAVDLLADDARQLIVSELLWLEVMPKALYYRRLEEAAFYRGVFARAEHQSVNPAVTDQAKQLAERHGLAAMDALHLAVALQANADAFVPGERPDKPMFRVTELPVTSLWSPPP</sequence>
<gene>
    <name evidence="2" type="ORF">CKO40_05015</name>
</gene>
<evidence type="ECO:0000313" key="2">
    <source>
        <dbReference type="EMBL" id="MBK1703918.1"/>
    </source>
</evidence>
<dbReference type="Pfam" id="PF01850">
    <property type="entry name" value="PIN"/>
    <property type="match status" value="1"/>
</dbReference>
<dbReference type="Gene3D" id="3.40.50.1010">
    <property type="entry name" value="5'-nuclease"/>
    <property type="match status" value="1"/>
</dbReference>
<dbReference type="EMBL" id="NRSJ01000005">
    <property type="protein sequence ID" value="MBK1703918.1"/>
    <property type="molecule type" value="Genomic_DNA"/>
</dbReference>
<evidence type="ECO:0000313" key="3">
    <source>
        <dbReference type="Proteomes" id="UP001296776"/>
    </source>
</evidence>
<dbReference type="SUPFAM" id="SSF88723">
    <property type="entry name" value="PIN domain-like"/>
    <property type="match status" value="1"/>
</dbReference>
<reference evidence="2" key="2">
    <citation type="journal article" date="2020" name="Microorganisms">
        <title>Osmotic Adaptation and Compatible Solute Biosynthesis of Phototrophic Bacteria as Revealed from Genome Analyses.</title>
        <authorList>
            <person name="Imhoff J.F."/>
            <person name="Rahn T."/>
            <person name="Kunzel S."/>
            <person name="Keller A."/>
            <person name="Neulinger S.C."/>
        </authorList>
    </citation>
    <scope>NUCLEOTIDE SEQUENCE</scope>
    <source>
        <strain evidence="2">DSM 11080</strain>
    </source>
</reference>
<protein>
    <recommendedName>
        <fullName evidence="1">PIN domain-containing protein</fullName>
    </recommendedName>
</protein>
<feature type="domain" description="PIN" evidence="1">
    <location>
        <begin position="23"/>
        <end position="127"/>
    </location>
</feature>
<dbReference type="InterPro" id="IPR002716">
    <property type="entry name" value="PIN_dom"/>
</dbReference>
<comment type="caution">
    <text evidence="2">The sequence shown here is derived from an EMBL/GenBank/DDBJ whole genome shotgun (WGS) entry which is preliminary data.</text>
</comment>
<accession>A0AAJ0U2L0</accession>
<dbReference type="AlphaFoldDB" id="A0AAJ0U2L0"/>
<dbReference type="InterPro" id="IPR029060">
    <property type="entry name" value="PIN-like_dom_sf"/>
</dbReference>
<evidence type="ECO:0000259" key="1">
    <source>
        <dbReference type="Pfam" id="PF01850"/>
    </source>
</evidence>
<organism evidence="2 3">
    <name type="scientific">Halochromatium glycolicum</name>
    <dbReference type="NCBI Taxonomy" id="85075"/>
    <lineage>
        <taxon>Bacteria</taxon>
        <taxon>Pseudomonadati</taxon>
        <taxon>Pseudomonadota</taxon>
        <taxon>Gammaproteobacteria</taxon>
        <taxon>Chromatiales</taxon>
        <taxon>Chromatiaceae</taxon>
        <taxon>Halochromatium</taxon>
    </lineage>
</organism>
<proteinExistence type="predicted"/>
<name>A0AAJ0U2L0_9GAMM</name>
<keyword evidence="3" id="KW-1185">Reference proteome</keyword>
<reference evidence="2" key="1">
    <citation type="submission" date="2017-08" db="EMBL/GenBank/DDBJ databases">
        <authorList>
            <person name="Imhoff J.F."/>
            <person name="Rahn T."/>
            <person name="Kuenzel S."/>
            <person name="Neulinger S.C."/>
        </authorList>
    </citation>
    <scope>NUCLEOTIDE SEQUENCE</scope>
    <source>
        <strain evidence="2">DSM 11080</strain>
    </source>
</reference>
<dbReference type="Proteomes" id="UP001296776">
    <property type="component" value="Unassembled WGS sequence"/>
</dbReference>